<reference evidence="1 2" key="1">
    <citation type="submission" date="2019-04" db="EMBL/GenBank/DDBJ databases">
        <authorList>
            <person name="Poehlein A."/>
            <person name="Bengelsdorf F.R."/>
            <person name="Duerre P."/>
            <person name="Daniel R."/>
        </authorList>
    </citation>
    <scope>NUCLEOTIDE SEQUENCE [LARGE SCALE GENOMIC DNA]</scope>
    <source>
        <strain evidence="1 2">BS-1</strain>
    </source>
</reference>
<protein>
    <submittedName>
        <fullName evidence="1">Uncharacterized protein</fullName>
    </submittedName>
</protein>
<dbReference type="AlphaFoldDB" id="A0A4Z0XVU3"/>
<organism evidence="1 2">
    <name type="scientific">Caproiciproducens galactitolivorans</name>
    <dbReference type="NCBI Taxonomy" id="642589"/>
    <lineage>
        <taxon>Bacteria</taxon>
        <taxon>Bacillati</taxon>
        <taxon>Bacillota</taxon>
        <taxon>Clostridia</taxon>
        <taxon>Eubacteriales</taxon>
        <taxon>Acutalibacteraceae</taxon>
        <taxon>Caproiciproducens</taxon>
    </lineage>
</organism>
<name>A0A4Z0XVU3_9FIRM</name>
<dbReference type="RefSeq" id="WP_135661009.1">
    <property type="nucleotide sequence ID" value="NZ_SRMQ01000016.1"/>
</dbReference>
<gene>
    <name evidence="1" type="ORF">CAGA_23530</name>
</gene>
<keyword evidence="2" id="KW-1185">Reference proteome</keyword>
<evidence type="ECO:0000313" key="1">
    <source>
        <dbReference type="EMBL" id="TGJ75474.1"/>
    </source>
</evidence>
<evidence type="ECO:0000313" key="2">
    <source>
        <dbReference type="Proteomes" id="UP000297714"/>
    </source>
</evidence>
<sequence>MPSANKTPNYGLNQWQGNEYPKRTDFVEDNAIIDQKLKEIDGKASSAIQGATFGGEAVPIKGKTLDIPMPTAEQIEALPLYKKTVAITKDTTLSSDKSGYLIMVSSANIATVTLPSPSTRAQYDIFSNANPFVLSTSAAIFDLVTGVLGVQTLTIPVWRYIRITTDGASWIILGGIVPVMPPAPLH</sequence>
<comment type="caution">
    <text evidence="1">The sequence shown here is derived from an EMBL/GenBank/DDBJ whole genome shotgun (WGS) entry which is preliminary data.</text>
</comment>
<accession>A0A4Z0XVU3</accession>
<dbReference type="Proteomes" id="UP000297714">
    <property type="component" value="Unassembled WGS sequence"/>
</dbReference>
<dbReference type="OrthoDB" id="1933804at2"/>
<dbReference type="EMBL" id="SRMQ01000016">
    <property type="protein sequence ID" value="TGJ75474.1"/>
    <property type="molecule type" value="Genomic_DNA"/>
</dbReference>
<proteinExistence type="predicted"/>